<evidence type="ECO:0000313" key="1">
    <source>
        <dbReference type="EMBL" id="OJJ56568.1"/>
    </source>
</evidence>
<accession>A0A1L9TAW3</accession>
<evidence type="ECO:0000313" key="2">
    <source>
        <dbReference type="Proteomes" id="UP000184356"/>
    </source>
</evidence>
<keyword evidence="2" id="KW-1185">Reference proteome</keyword>
<proteinExistence type="predicted"/>
<dbReference type="VEuPathDB" id="FungiDB:ASPSYDRAFT_1146016"/>
<dbReference type="RefSeq" id="XP_040700374.1">
    <property type="nucleotide sequence ID" value="XM_040839978.1"/>
</dbReference>
<dbReference type="AlphaFoldDB" id="A0A1L9TAW3"/>
<organism evidence="1 2">
    <name type="scientific">Aspergillus sydowii CBS 593.65</name>
    <dbReference type="NCBI Taxonomy" id="1036612"/>
    <lineage>
        <taxon>Eukaryota</taxon>
        <taxon>Fungi</taxon>
        <taxon>Dikarya</taxon>
        <taxon>Ascomycota</taxon>
        <taxon>Pezizomycotina</taxon>
        <taxon>Eurotiomycetes</taxon>
        <taxon>Eurotiomycetidae</taxon>
        <taxon>Eurotiales</taxon>
        <taxon>Aspergillaceae</taxon>
        <taxon>Aspergillus</taxon>
        <taxon>Aspergillus subgen. Nidulantes</taxon>
    </lineage>
</organism>
<gene>
    <name evidence="1" type="ORF">ASPSYDRAFT_1146016</name>
</gene>
<protein>
    <submittedName>
        <fullName evidence="1">Uncharacterized protein</fullName>
    </submittedName>
</protein>
<reference evidence="2" key="1">
    <citation type="journal article" date="2017" name="Genome Biol.">
        <title>Comparative genomics reveals high biological diversity and specific adaptations in the industrially and medically important fungal genus Aspergillus.</title>
        <authorList>
            <person name="de Vries R.P."/>
            <person name="Riley R."/>
            <person name="Wiebenga A."/>
            <person name="Aguilar-Osorio G."/>
            <person name="Amillis S."/>
            <person name="Uchima C.A."/>
            <person name="Anderluh G."/>
            <person name="Asadollahi M."/>
            <person name="Askin M."/>
            <person name="Barry K."/>
            <person name="Battaglia E."/>
            <person name="Bayram O."/>
            <person name="Benocci T."/>
            <person name="Braus-Stromeyer S.A."/>
            <person name="Caldana C."/>
            <person name="Canovas D."/>
            <person name="Cerqueira G.C."/>
            <person name="Chen F."/>
            <person name="Chen W."/>
            <person name="Choi C."/>
            <person name="Clum A."/>
            <person name="Dos Santos R.A."/>
            <person name="Damasio A.R."/>
            <person name="Diallinas G."/>
            <person name="Emri T."/>
            <person name="Fekete E."/>
            <person name="Flipphi M."/>
            <person name="Freyberg S."/>
            <person name="Gallo A."/>
            <person name="Gournas C."/>
            <person name="Habgood R."/>
            <person name="Hainaut M."/>
            <person name="Harispe M.L."/>
            <person name="Henrissat B."/>
            <person name="Hilden K.S."/>
            <person name="Hope R."/>
            <person name="Hossain A."/>
            <person name="Karabika E."/>
            <person name="Karaffa L."/>
            <person name="Karanyi Z."/>
            <person name="Krasevec N."/>
            <person name="Kuo A."/>
            <person name="Kusch H."/>
            <person name="LaButti K."/>
            <person name="Lagendijk E.L."/>
            <person name="Lapidus A."/>
            <person name="Levasseur A."/>
            <person name="Lindquist E."/>
            <person name="Lipzen A."/>
            <person name="Logrieco A.F."/>
            <person name="MacCabe A."/>
            <person name="Maekelae M.R."/>
            <person name="Malavazi I."/>
            <person name="Melin P."/>
            <person name="Meyer V."/>
            <person name="Mielnichuk N."/>
            <person name="Miskei M."/>
            <person name="Molnar A.P."/>
            <person name="Mule G."/>
            <person name="Ngan C.Y."/>
            <person name="Orejas M."/>
            <person name="Orosz E."/>
            <person name="Ouedraogo J.P."/>
            <person name="Overkamp K.M."/>
            <person name="Park H.-S."/>
            <person name="Perrone G."/>
            <person name="Piumi F."/>
            <person name="Punt P.J."/>
            <person name="Ram A.F."/>
            <person name="Ramon A."/>
            <person name="Rauscher S."/>
            <person name="Record E."/>
            <person name="Riano-Pachon D.M."/>
            <person name="Robert V."/>
            <person name="Roehrig J."/>
            <person name="Ruller R."/>
            <person name="Salamov A."/>
            <person name="Salih N.S."/>
            <person name="Samson R.A."/>
            <person name="Sandor E."/>
            <person name="Sanguinetti M."/>
            <person name="Schuetze T."/>
            <person name="Sepcic K."/>
            <person name="Shelest E."/>
            <person name="Sherlock G."/>
            <person name="Sophianopoulou V."/>
            <person name="Squina F.M."/>
            <person name="Sun H."/>
            <person name="Susca A."/>
            <person name="Todd R.B."/>
            <person name="Tsang A."/>
            <person name="Unkles S.E."/>
            <person name="van de Wiele N."/>
            <person name="van Rossen-Uffink D."/>
            <person name="Oliveira J.V."/>
            <person name="Vesth T.C."/>
            <person name="Visser J."/>
            <person name="Yu J.-H."/>
            <person name="Zhou M."/>
            <person name="Andersen M.R."/>
            <person name="Archer D.B."/>
            <person name="Baker S.E."/>
            <person name="Benoit I."/>
            <person name="Brakhage A.A."/>
            <person name="Braus G.H."/>
            <person name="Fischer R."/>
            <person name="Frisvad J.C."/>
            <person name="Goldman G.H."/>
            <person name="Houbraken J."/>
            <person name="Oakley B."/>
            <person name="Pocsi I."/>
            <person name="Scazzocchio C."/>
            <person name="Seiboth B."/>
            <person name="vanKuyk P.A."/>
            <person name="Wortman J."/>
            <person name="Dyer P.S."/>
            <person name="Grigoriev I.V."/>
        </authorList>
    </citation>
    <scope>NUCLEOTIDE SEQUENCE [LARGE SCALE GENOMIC DNA]</scope>
    <source>
        <strain evidence="2">CBS 593.65</strain>
    </source>
</reference>
<sequence>MLLRPDVFRSIFKFCRSTADYYSFGSLVAILSTWLQGKNLNDISWRAAGIPCELKVEESSTDQPTRSAVQFIGQEQDRHEGERALVMASAHSYRAFQRIPCPGRLEIRRGLRTIDLRVSMLIMLLIGSTRNFASSATNQITRIFLPSSARTRPKKLFLKFYGLVRPVDQWQLLPARPSCNIL</sequence>
<dbReference type="GeneID" id="63756051"/>
<dbReference type="Proteomes" id="UP000184356">
    <property type="component" value="Unassembled WGS sequence"/>
</dbReference>
<dbReference type="EMBL" id="KV878590">
    <property type="protein sequence ID" value="OJJ56568.1"/>
    <property type="molecule type" value="Genomic_DNA"/>
</dbReference>
<name>A0A1L9TAW3_9EURO</name>